<name>A0A654LUG6_9ARCH</name>
<evidence type="ECO:0000313" key="1">
    <source>
        <dbReference type="EMBL" id="ALI34450.1"/>
    </source>
</evidence>
<dbReference type="GeneID" id="60420436"/>
<evidence type="ECO:0000313" key="2">
    <source>
        <dbReference type="Proteomes" id="UP000058925"/>
    </source>
</evidence>
<gene>
    <name evidence="1" type="ORF">NMY3_00236</name>
</gene>
<reference evidence="2" key="1">
    <citation type="submission" date="2015-10" db="EMBL/GenBank/DDBJ databases">
        <title>Niche specialization of a soil ammonia-oxidizing archaeon, Candidatus Nitrosocosmicus oleophilus.</title>
        <authorList>
            <person name="Jung M.-Y."/>
            <person name="Rhee S.-K."/>
        </authorList>
    </citation>
    <scope>NUCLEOTIDE SEQUENCE [LARGE SCALE GENOMIC DNA]</scope>
    <source>
        <strain evidence="2">MY3</strain>
    </source>
</reference>
<dbReference type="EMBL" id="CP012850">
    <property type="protein sequence ID" value="ALI34450.1"/>
    <property type="molecule type" value="Genomic_DNA"/>
</dbReference>
<accession>A0A654LUG6</accession>
<dbReference type="OrthoDB" id="375865at2157"/>
<organism evidence="1 2">
    <name type="scientific">Candidatus Nitrosocosmicus oleophilus</name>
    <dbReference type="NCBI Taxonomy" id="1353260"/>
    <lineage>
        <taxon>Archaea</taxon>
        <taxon>Nitrososphaerota</taxon>
        <taxon>Nitrososphaeria</taxon>
        <taxon>Nitrososphaerales</taxon>
        <taxon>Nitrososphaeraceae</taxon>
        <taxon>Candidatus Nitrosocosmicus</taxon>
    </lineage>
</organism>
<keyword evidence="2" id="KW-1185">Reference proteome</keyword>
<dbReference type="Proteomes" id="UP000058925">
    <property type="component" value="Chromosome"/>
</dbReference>
<protein>
    <submittedName>
        <fullName evidence="1">Uncharacterized protein</fullName>
    </submittedName>
</protein>
<dbReference type="KEGG" id="taa:NMY3_00236"/>
<proteinExistence type="predicted"/>
<dbReference type="AlphaFoldDB" id="A0A654LUG6"/>
<dbReference type="RefSeq" id="WP_196817109.1">
    <property type="nucleotide sequence ID" value="NZ_CP012850.1"/>
</dbReference>
<sequence length="67" mass="8058">MALNQQKNNKIFTKIRKKMSQIQNDRLNLQKVHQIARIVSPDDRLTKYTIPGMIKWLKTMELMEKMK</sequence>